<feature type="non-terminal residue" evidence="1">
    <location>
        <position position="161"/>
    </location>
</feature>
<gene>
    <name evidence="1" type="ORF">VU00_11553</name>
</gene>
<protein>
    <recommendedName>
        <fullName evidence="3">Acyltransferase</fullName>
    </recommendedName>
</protein>
<sequence length="161" mass="17531">MLLNFLRWCPGAVGLLLRQKLYPRLLKQCGRKVLFGRFITLRGHKKISIGKGVVINDYALLDAEKYTGTGTGILIEDGVFIGAGTKIRCFGEEIVIRKRANLGSECSVISDRKTVIGENVLLAAYCRVGGINTSGEENSTVRKSATTIGDGCWLGCAPVYF</sequence>
<name>A0A3S3UEJ6_9BACT</name>
<evidence type="ECO:0008006" key="3">
    <source>
        <dbReference type="Google" id="ProtNLM"/>
    </source>
</evidence>
<organism evidence="1 2">
    <name type="scientific">Candidatus Electrothrix marina</name>
    <dbReference type="NCBI Taxonomy" id="1859130"/>
    <lineage>
        <taxon>Bacteria</taxon>
        <taxon>Pseudomonadati</taxon>
        <taxon>Thermodesulfobacteriota</taxon>
        <taxon>Desulfobulbia</taxon>
        <taxon>Desulfobulbales</taxon>
        <taxon>Desulfobulbaceae</taxon>
        <taxon>Candidatus Electrothrix</taxon>
    </lineage>
</organism>
<reference evidence="1 2" key="1">
    <citation type="submission" date="2017-01" db="EMBL/GenBank/DDBJ databases">
        <title>The cable genome- insights into the physiology and evolution of filamentous bacteria capable of sulfide oxidation via long distance electron transfer.</title>
        <authorList>
            <person name="Schreiber L."/>
            <person name="Bjerg J.T."/>
            <person name="Boggild A."/>
            <person name="Van De Vossenberg J."/>
            <person name="Meysman F."/>
            <person name="Nielsen L.P."/>
            <person name="Schramm A."/>
            <person name="Kjeldsen K.U."/>
        </authorList>
    </citation>
    <scope>NUCLEOTIDE SEQUENCE [LARGE SCALE GENOMIC DNA]</scope>
    <source>
        <strain evidence="1">A3</strain>
    </source>
</reference>
<dbReference type="InterPro" id="IPR011004">
    <property type="entry name" value="Trimer_LpxA-like_sf"/>
</dbReference>
<dbReference type="SUPFAM" id="SSF51161">
    <property type="entry name" value="Trimeric LpxA-like enzymes"/>
    <property type="match status" value="2"/>
</dbReference>
<proteinExistence type="predicted"/>
<accession>A0A3S3UEJ6</accession>
<dbReference type="EMBL" id="MTKR01000155">
    <property type="protein sequence ID" value="RWX50057.1"/>
    <property type="molecule type" value="Genomic_DNA"/>
</dbReference>
<dbReference type="Gene3D" id="2.160.10.10">
    <property type="entry name" value="Hexapeptide repeat proteins"/>
    <property type="match status" value="2"/>
</dbReference>
<evidence type="ECO:0000313" key="1">
    <source>
        <dbReference type="EMBL" id="RWX50057.1"/>
    </source>
</evidence>
<dbReference type="Proteomes" id="UP000287615">
    <property type="component" value="Unassembled WGS sequence"/>
</dbReference>
<dbReference type="AlphaFoldDB" id="A0A3S3UEJ6"/>
<evidence type="ECO:0000313" key="2">
    <source>
        <dbReference type="Proteomes" id="UP000287615"/>
    </source>
</evidence>
<comment type="caution">
    <text evidence="1">The sequence shown here is derived from an EMBL/GenBank/DDBJ whole genome shotgun (WGS) entry which is preliminary data.</text>
</comment>